<dbReference type="PANTHER" id="PTHR10491">
    <property type="entry name" value="DTDP-4-DEHYDRORHAMNOSE REDUCTASE"/>
    <property type="match status" value="1"/>
</dbReference>
<dbReference type="Pfam" id="PF00908">
    <property type="entry name" value="dTDP_sugar_isom"/>
    <property type="match status" value="1"/>
</dbReference>
<evidence type="ECO:0000256" key="3">
    <source>
        <dbReference type="RuleBase" id="RU364082"/>
    </source>
</evidence>
<dbReference type="InterPro" id="IPR005913">
    <property type="entry name" value="dTDP_dehydrorham_reduct"/>
</dbReference>
<keyword evidence="6" id="KW-1185">Reference proteome</keyword>
<feature type="domain" description="RmlD-like substrate binding" evidence="4">
    <location>
        <begin position="189"/>
        <end position="463"/>
    </location>
</feature>
<dbReference type="Proteomes" id="UP000629365">
    <property type="component" value="Unassembled WGS sequence"/>
</dbReference>
<evidence type="ECO:0000313" key="5">
    <source>
        <dbReference type="EMBL" id="GGD72365.1"/>
    </source>
</evidence>
<protein>
    <recommendedName>
        <fullName evidence="3">dTDP-4-dehydrorhamnose reductase</fullName>
        <ecNumber evidence="3">1.1.1.133</ecNumber>
    </recommendedName>
</protein>
<organism evidence="5 6">
    <name type="scientific">Microbacterium murale</name>
    <dbReference type="NCBI Taxonomy" id="1081040"/>
    <lineage>
        <taxon>Bacteria</taxon>
        <taxon>Bacillati</taxon>
        <taxon>Actinomycetota</taxon>
        <taxon>Actinomycetes</taxon>
        <taxon>Micrococcales</taxon>
        <taxon>Microbacteriaceae</taxon>
        <taxon>Microbacterium</taxon>
    </lineage>
</organism>
<dbReference type="Pfam" id="PF04321">
    <property type="entry name" value="RmlD_sub_bind"/>
    <property type="match status" value="1"/>
</dbReference>
<keyword evidence="3" id="KW-0560">Oxidoreductase</keyword>
<dbReference type="InterPro" id="IPR000888">
    <property type="entry name" value="RmlC-like"/>
</dbReference>
<evidence type="ECO:0000313" key="6">
    <source>
        <dbReference type="Proteomes" id="UP000629365"/>
    </source>
</evidence>
<dbReference type="InterPro" id="IPR011051">
    <property type="entry name" value="RmlC_Cupin_sf"/>
</dbReference>
<keyword evidence="3" id="KW-0521">NADP</keyword>
<dbReference type="InterPro" id="IPR036291">
    <property type="entry name" value="NAD(P)-bd_dom_sf"/>
</dbReference>
<proteinExistence type="inferred from homology"/>
<dbReference type="RefSeq" id="WP_188435915.1">
    <property type="nucleotide sequence ID" value="NZ_BMCM01000002.1"/>
</dbReference>
<dbReference type="InterPro" id="IPR029903">
    <property type="entry name" value="RmlD-like-bd"/>
</dbReference>
<dbReference type="SUPFAM" id="SSF51182">
    <property type="entry name" value="RmlC-like cupins"/>
    <property type="match status" value="1"/>
</dbReference>
<dbReference type="EC" id="1.1.1.133" evidence="3"/>
<name>A0ABQ1RJG1_9MICO</name>
<dbReference type="PANTHER" id="PTHR10491:SF4">
    <property type="entry name" value="METHIONINE ADENOSYLTRANSFERASE 2 SUBUNIT BETA"/>
    <property type="match status" value="1"/>
</dbReference>
<sequence>MSDIFGKQLQRIETPIPGLVLFELPVHGDSRGWFKENWQREKMTALGLDDFGPVQNNISFNDEVGTTRGIHAEPWDKWISVATGRIFGAWVDLREGPSFGAVFTTEIDPSRAIFVPRGVGNSYQTLAPDTAYAYLVNDHWSPAAEYAFLNLADETAAIEWPIPLSEVEISEKDKSHPRLAGVSPIPPRKTLVLGAGGQLGRALRARLGDAAHIEYATRAELDVTAPDIARARRWRDYGTIINAAAYTAVDAAETPEGRAAAWQANAVAVAALARIANENRITLVHVSSDYVFDGTEDGAYTEDAAFAPLGVYGQSKAAGDLAAQTASRHYIVRTSWVIGEGKNFVRTMASLAERGIDPSVVSDQIGRLTFTTDIADAIVHLLEVSADYGTYNVTCTGTELSWADIAREVFRLTENDPSRVSDVTTAAYFANATAPVSPRPLNSVLDLTKITATGFTPRDGGDALAAYLGP</sequence>
<accession>A0ABQ1RJG1</accession>
<evidence type="ECO:0000256" key="2">
    <source>
        <dbReference type="ARBA" id="ARBA00010944"/>
    </source>
</evidence>
<gene>
    <name evidence="5" type="ORF">GCM10007269_14380</name>
</gene>
<dbReference type="InterPro" id="IPR014710">
    <property type="entry name" value="RmlC-like_jellyroll"/>
</dbReference>
<dbReference type="Gene3D" id="2.60.120.10">
    <property type="entry name" value="Jelly Rolls"/>
    <property type="match status" value="1"/>
</dbReference>
<evidence type="ECO:0000259" key="4">
    <source>
        <dbReference type="Pfam" id="PF04321"/>
    </source>
</evidence>
<dbReference type="Gene3D" id="3.90.25.10">
    <property type="entry name" value="UDP-galactose 4-epimerase, domain 1"/>
    <property type="match status" value="1"/>
</dbReference>
<evidence type="ECO:0000256" key="1">
    <source>
        <dbReference type="ARBA" id="ARBA00010154"/>
    </source>
</evidence>
<reference evidence="6" key="1">
    <citation type="journal article" date="2019" name="Int. J. Syst. Evol. Microbiol.">
        <title>The Global Catalogue of Microorganisms (GCM) 10K type strain sequencing project: providing services to taxonomists for standard genome sequencing and annotation.</title>
        <authorList>
            <consortium name="The Broad Institute Genomics Platform"/>
            <consortium name="The Broad Institute Genome Sequencing Center for Infectious Disease"/>
            <person name="Wu L."/>
            <person name="Ma J."/>
        </authorList>
    </citation>
    <scope>NUCLEOTIDE SEQUENCE [LARGE SCALE GENOMIC DNA]</scope>
    <source>
        <strain evidence="6">CCM 7640</strain>
    </source>
</reference>
<dbReference type="Gene3D" id="3.40.50.720">
    <property type="entry name" value="NAD(P)-binding Rossmann-like Domain"/>
    <property type="match status" value="1"/>
</dbReference>
<comment type="function">
    <text evidence="3">Catalyzes the reduction of dTDP-6-deoxy-L-lyxo-4-hexulose to yield dTDP-L-rhamnose.</text>
</comment>
<comment type="similarity">
    <text evidence="2 3">Belongs to the dTDP-4-dehydrorhamnose reductase family.</text>
</comment>
<comment type="pathway">
    <text evidence="3">Carbohydrate biosynthesis; dTDP-L-rhamnose biosynthesis.</text>
</comment>
<dbReference type="EMBL" id="BMCM01000002">
    <property type="protein sequence ID" value="GGD72365.1"/>
    <property type="molecule type" value="Genomic_DNA"/>
</dbReference>
<dbReference type="SUPFAM" id="SSF51735">
    <property type="entry name" value="NAD(P)-binding Rossmann-fold domains"/>
    <property type="match status" value="1"/>
</dbReference>
<comment type="similarity">
    <text evidence="1">Belongs to the dTDP-4-dehydrorhamnose 3,5-epimerase family.</text>
</comment>
<comment type="caution">
    <text evidence="5">The sequence shown here is derived from an EMBL/GenBank/DDBJ whole genome shotgun (WGS) entry which is preliminary data.</text>
</comment>